<name>A0ABU7H4H5_9PSED</name>
<dbReference type="Proteomes" id="UP001354227">
    <property type="component" value="Unassembled WGS sequence"/>
</dbReference>
<keyword evidence="2" id="KW-1185">Reference proteome</keyword>
<evidence type="ECO:0000313" key="2">
    <source>
        <dbReference type="Proteomes" id="UP001354227"/>
    </source>
</evidence>
<dbReference type="EMBL" id="JAZDCT010000001">
    <property type="protein sequence ID" value="MEE1886222.1"/>
    <property type="molecule type" value="Genomic_DNA"/>
</dbReference>
<dbReference type="RefSeq" id="WP_330102357.1">
    <property type="nucleotide sequence ID" value="NZ_JAZDCT010000001.1"/>
</dbReference>
<evidence type="ECO:0000313" key="1">
    <source>
        <dbReference type="EMBL" id="MEE1886222.1"/>
    </source>
</evidence>
<reference evidence="1" key="1">
    <citation type="submission" date="2024-01" db="EMBL/GenBank/DDBJ databases">
        <title>Unpublished Manusciprt.</title>
        <authorList>
            <person name="Duman M."/>
            <person name="Valdes E.G."/>
            <person name="Ajmi N."/>
            <person name="Altun S."/>
            <person name="Saticioglu I.B."/>
        </authorList>
    </citation>
    <scope>NUCLEOTIDE SEQUENCE</scope>
    <source>
        <strain evidence="1">137P</strain>
    </source>
</reference>
<accession>A0ABU7H4H5</accession>
<protein>
    <submittedName>
        <fullName evidence="1">Uncharacterized protein</fullName>
    </submittedName>
</protein>
<gene>
    <name evidence="1" type="ORF">V0R62_00975</name>
</gene>
<proteinExistence type="predicted"/>
<organism evidence="1 2">
    <name type="scientific">Pseudomonas carassii</name>
    <dbReference type="NCBI Taxonomy" id="3115855"/>
    <lineage>
        <taxon>Bacteria</taxon>
        <taxon>Pseudomonadati</taxon>
        <taxon>Pseudomonadota</taxon>
        <taxon>Gammaproteobacteria</taxon>
        <taxon>Pseudomonadales</taxon>
        <taxon>Pseudomonadaceae</taxon>
        <taxon>Pseudomonas</taxon>
    </lineage>
</organism>
<comment type="caution">
    <text evidence="1">The sequence shown here is derived from an EMBL/GenBank/DDBJ whole genome shotgun (WGS) entry which is preliminary data.</text>
</comment>
<sequence>MSANAKKPDNRRKLCVLATPEIMAAIRAEQRRAEKATGYGVSMTRVAQRALEQGLGLAPAEA</sequence>